<dbReference type="SUPFAM" id="SSF51984">
    <property type="entry name" value="MurCD N-terminal domain"/>
    <property type="match status" value="1"/>
</dbReference>
<gene>
    <name evidence="1" type="ORF">GACE_1964</name>
</gene>
<dbReference type="eggNOG" id="arCOG04423">
    <property type="taxonomic scope" value="Archaea"/>
</dbReference>
<dbReference type="AlphaFoldDB" id="A0A0A7GG04"/>
<reference evidence="1 2" key="1">
    <citation type="journal article" date="2015" name="Appl. Environ. Microbiol.">
        <title>The Geoglobus acetivorans genome: Fe(III) reduction, acetate utilization, autotrophic growth, and degradation of aromatic compounds in a hyperthermophilic archaeon.</title>
        <authorList>
            <person name="Mardanov A.V."/>
            <person name="Slododkina G.B."/>
            <person name="Slobodkin A.I."/>
            <person name="Beletsky A.V."/>
            <person name="Gavrilov S.N."/>
            <person name="Kublanov I.V."/>
            <person name="Bonch-Osmolovskaya E.A."/>
            <person name="Skryabin K.G."/>
            <person name="Ravin N.V."/>
        </authorList>
    </citation>
    <scope>NUCLEOTIDE SEQUENCE [LARGE SCALE GENOMIC DNA]</scope>
    <source>
        <strain evidence="1 2">SBH6</strain>
    </source>
</reference>
<dbReference type="HOGENOM" id="CLU_1280722_0_0_2"/>
<dbReference type="STRING" id="565033.GACE_1964"/>
<evidence type="ECO:0000313" key="2">
    <source>
        <dbReference type="Proteomes" id="UP000030624"/>
    </source>
</evidence>
<name>A0A0A7GG04_GEOAI</name>
<protein>
    <submittedName>
        <fullName evidence="1">Uncharacterized protein</fullName>
    </submittedName>
</protein>
<dbReference type="KEGG" id="gac:GACE_1964"/>
<dbReference type="EMBL" id="CP009552">
    <property type="protein sequence ID" value="AIY90989.1"/>
    <property type="molecule type" value="Genomic_DNA"/>
</dbReference>
<sequence>MVNVIKNPGKNTVVDIVFGGGKYGLEAARYLMSEGREFVVIDVDENCPVRAKFDLPEYRKGTRKSSFMKGGIKELIDVFFDLQPEYVFPTAPVHMAGALLMEHLDLEIWYEGIDSVLSGLPVKLVVSAGRGSVVVSYNRDRECIPECRAPDVCPVTGIKKPAPMYDLVRFAIPDGFVIESHYLQPGLGAIKGEKLRELIEWAENRDSVLVATACRCHGVITALRRAGR</sequence>
<evidence type="ECO:0000313" key="1">
    <source>
        <dbReference type="EMBL" id="AIY90989.1"/>
    </source>
</evidence>
<accession>A0A0A7GG04</accession>
<organism evidence="1 2">
    <name type="scientific">Geoglobus acetivorans</name>
    <dbReference type="NCBI Taxonomy" id="565033"/>
    <lineage>
        <taxon>Archaea</taxon>
        <taxon>Methanobacteriati</taxon>
        <taxon>Methanobacteriota</taxon>
        <taxon>Archaeoglobi</taxon>
        <taxon>Archaeoglobales</taxon>
        <taxon>Archaeoglobaceae</taxon>
        <taxon>Geoglobus</taxon>
    </lineage>
</organism>
<proteinExistence type="predicted"/>
<dbReference type="Proteomes" id="UP000030624">
    <property type="component" value="Chromosome"/>
</dbReference>